<reference evidence="3 4" key="1">
    <citation type="submission" date="2016-03" db="EMBL/GenBank/DDBJ databases">
        <authorList>
            <consortium name="Pathogen Informatics"/>
        </authorList>
    </citation>
    <scope>NUCLEOTIDE SEQUENCE [LARGE SCALE GENOMIC DNA]</scope>
    <source>
        <strain evidence="3 4">NCTC13364</strain>
    </source>
</reference>
<evidence type="ECO:0000259" key="1">
    <source>
        <dbReference type="Pfam" id="PF04773"/>
    </source>
</evidence>
<evidence type="ECO:0000313" key="4">
    <source>
        <dbReference type="Proteomes" id="UP000077037"/>
    </source>
</evidence>
<evidence type="ECO:0000313" key="3">
    <source>
        <dbReference type="EMBL" id="SAI46088.1"/>
    </source>
</evidence>
<name>A0A157QKB6_9BORD</name>
<organism evidence="3 4">
    <name type="scientific">Bordetella ansorpii</name>
    <dbReference type="NCBI Taxonomy" id="288768"/>
    <lineage>
        <taxon>Bacteria</taxon>
        <taxon>Pseudomonadati</taxon>
        <taxon>Pseudomonadota</taxon>
        <taxon>Betaproteobacteria</taxon>
        <taxon>Burkholderiales</taxon>
        <taxon>Alcaligenaceae</taxon>
        <taxon>Bordetella</taxon>
    </lineage>
</organism>
<accession>A0A157QKB6</accession>
<feature type="domain" description="FecR N-terminal" evidence="2">
    <location>
        <begin position="20"/>
        <end position="62"/>
    </location>
</feature>
<dbReference type="InterPro" id="IPR032623">
    <property type="entry name" value="FecR_N"/>
</dbReference>
<dbReference type="InterPro" id="IPR006860">
    <property type="entry name" value="FecR"/>
</dbReference>
<gene>
    <name evidence="3" type="primary">fecR2_8</name>
    <name evidence="3" type="ORF">SAMEA1982600_03648</name>
</gene>
<dbReference type="OrthoDB" id="1100567at2"/>
<dbReference type="PANTHER" id="PTHR30273">
    <property type="entry name" value="PERIPLASMIC SIGNAL SENSOR AND SIGMA FACTOR ACTIVATOR FECR-RELATED"/>
    <property type="match status" value="1"/>
</dbReference>
<sequence length="332" mass="35465">MKPSAMSSDLSAATPDALRREALAWLRRLSLGRVTRDEVRAFEAWRATSPEHQAACEQARQLWEALGSTAGMLAGGKPGMVAAYERAQVRRVYTRRAFLGAAGATFAATGVAVAHPPLGLWRPAAEWGADYATAAGEQRTLALGAGVDVTFNTRTSASRAMQGGRLVGLDLLAGETAVDLQGGHPFAVTAGVGQSVADASRFEVRYLNGKVFVTCLDGTVQVRHPAATRPLQAGQQTVYDDRAIGGIAPVDAEAASAWRRGLLVFHRTRLSAVIDEINRYRPGRVLLANSSMRDKPVSGNFQIADPDKAIAQLQYMFDLQPRLSLGGVLILS</sequence>
<keyword evidence="3" id="KW-0812">Transmembrane</keyword>
<evidence type="ECO:0000259" key="2">
    <source>
        <dbReference type="Pfam" id="PF16220"/>
    </source>
</evidence>
<dbReference type="Gene3D" id="3.55.50.30">
    <property type="match status" value="1"/>
</dbReference>
<proteinExistence type="predicted"/>
<dbReference type="PIRSF" id="PIRSF018266">
    <property type="entry name" value="FecR"/>
    <property type="match status" value="1"/>
</dbReference>
<dbReference type="Proteomes" id="UP000077037">
    <property type="component" value="Unassembled WGS sequence"/>
</dbReference>
<dbReference type="InterPro" id="IPR012373">
    <property type="entry name" value="Ferrdict_sens_TM"/>
</dbReference>
<protein>
    <submittedName>
        <fullName evidence="3">Transmembrane sensor</fullName>
    </submittedName>
</protein>
<feature type="domain" description="FecR protein" evidence="1">
    <location>
        <begin position="130"/>
        <end position="221"/>
    </location>
</feature>
<dbReference type="AlphaFoldDB" id="A0A157QKB6"/>
<dbReference type="EMBL" id="FKBS01000025">
    <property type="protein sequence ID" value="SAI46088.1"/>
    <property type="molecule type" value="Genomic_DNA"/>
</dbReference>
<dbReference type="PANTHER" id="PTHR30273:SF2">
    <property type="entry name" value="PROTEIN FECR"/>
    <property type="match status" value="1"/>
</dbReference>
<keyword evidence="3" id="KW-0472">Membrane</keyword>
<dbReference type="GO" id="GO:0016989">
    <property type="term" value="F:sigma factor antagonist activity"/>
    <property type="evidence" value="ECO:0007669"/>
    <property type="project" value="TreeGrafter"/>
</dbReference>
<dbReference type="Pfam" id="PF16220">
    <property type="entry name" value="DUF4880"/>
    <property type="match status" value="1"/>
</dbReference>
<dbReference type="Gene3D" id="2.60.120.1440">
    <property type="match status" value="1"/>
</dbReference>
<dbReference type="Pfam" id="PF04773">
    <property type="entry name" value="FecR"/>
    <property type="match status" value="1"/>
</dbReference>